<feature type="transmembrane region" description="Helical" evidence="7">
    <location>
        <begin position="263"/>
        <end position="282"/>
    </location>
</feature>
<evidence type="ECO:0000256" key="7">
    <source>
        <dbReference type="SAM" id="Phobius"/>
    </source>
</evidence>
<dbReference type="GO" id="GO:0016020">
    <property type="term" value="C:membrane"/>
    <property type="evidence" value="ECO:0007669"/>
    <property type="project" value="UniProtKB-SubCell"/>
</dbReference>
<dbReference type="Proteomes" id="UP000030651">
    <property type="component" value="Unassembled WGS sequence"/>
</dbReference>
<evidence type="ECO:0000256" key="6">
    <source>
        <dbReference type="SAM" id="MobiDB-lite"/>
    </source>
</evidence>
<feature type="region of interest" description="Disordered" evidence="6">
    <location>
        <begin position="415"/>
        <end position="441"/>
    </location>
</feature>
<evidence type="ECO:0000256" key="1">
    <source>
        <dbReference type="ARBA" id="ARBA00004141"/>
    </source>
</evidence>
<dbReference type="KEGG" id="pfy:PFICI_01003"/>
<name>W3XMI5_PESFW</name>
<dbReference type="InParanoid" id="W3XMI5"/>
<evidence type="ECO:0000313" key="10">
    <source>
        <dbReference type="Proteomes" id="UP000030651"/>
    </source>
</evidence>
<evidence type="ECO:0000259" key="8">
    <source>
        <dbReference type="Pfam" id="PF20684"/>
    </source>
</evidence>
<dbReference type="eggNOG" id="ENOG502RU0H">
    <property type="taxonomic scope" value="Eukaryota"/>
</dbReference>
<keyword evidence="10" id="KW-1185">Reference proteome</keyword>
<comment type="subcellular location">
    <subcellularLocation>
        <location evidence="1">Membrane</location>
        <topology evidence="1">Multi-pass membrane protein</topology>
    </subcellularLocation>
</comment>
<evidence type="ECO:0000313" key="9">
    <source>
        <dbReference type="EMBL" id="ETS87175.1"/>
    </source>
</evidence>
<dbReference type="EMBL" id="KI912109">
    <property type="protein sequence ID" value="ETS87175.1"/>
    <property type="molecule type" value="Genomic_DNA"/>
</dbReference>
<dbReference type="AlphaFoldDB" id="W3XMI5"/>
<dbReference type="GeneID" id="19266016"/>
<dbReference type="PANTHER" id="PTHR33048:SF129">
    <property type="entry name" value="INTEGRAL MEMBRANE PROTEIN-RELATED"/>
    <property type="match status" value="1"/>
</dbReference>
<feature type="domain" description="Rhodopsin" evidence="8">
    <location>
        <begin position="78"/>
        <end position="320"/>
    </location>
</feature>
<feature type="transmembrane region" description="Helical" evidence="7">
    <location>
        <begin position="229"/>
        <end position="251"/>
    </location>
</feature>
<dbReference type="OMA" id="ILWKVQM"/>
<feature type="transmembrane region" description="Helical" evidence="7">
    <location>
        <begin position="60"/>
        <end position="81"/>
    </location>
</feature>
<evidence type="ECO:0000256" key="4">
    <source>
        <dbReference type="ARBA" id="ARBA00023136"/>
    </source>
</evidence>
<feature type="transmembrane region" description="Helical" evidence="7">
    <location>
        <begin position="173"/>
        <end position="192"/>
    </location>
</feature>
<dbReference type="PANTHER" id="PTHR33048">
    <property type="entry name" value="PTH11-LIKE INTEGRAL MEMBRANE PROTEIN (AFU_ORTHOLOGUE AFUA_5G11245)"/>
    <property type="match status" value="1"/>
</dbReference>
<dbReference type="InterPro" id="IPR052337">
    <property type="entry name" value="SAT4-like"/>
</dbReference>
<dbReference type="RefSeq" id="XP_007827775.1">
    <property type="nucleotide sequence ID" value="XM_007829584.1"/>
</dbReference>
<dbReference type="InterPro" id="IPR049326">
    <property type="entry name" value="Rhodopsin_dom_fungi"/>
</dbReference>
<feature type="transmembrane region" description="Helical" evidence="7">
    <location>
        <begin position="297"/>
        <end position="321"/>
    </location>
</feature>
<evidence type="ECO:0000256" key="2">
    <source>
        <dbReference type="ARBA" id="ARBA00022692"/>
    </source>
</evidence>
<organism evidence="9 10">
    <name type="scientific">Pestalotiopsis fici (strain W106-1 / CGMCC3.15140)</name>
    <dbReference type="NCBI Taxonomy" id="1229662"/>
    <lineage>
        <taxon>Eukaryota</taxon>
        <taxon>Fungi</taxon>
        <taxon>Dikarya</taxon>
        <taxon>Ascomycota</taxon>
        <taxon>Pezizomycotina</taxon>
        <taxon>Sordariomycetes</taxon>
        <taxon>Xylariomycetidae</taxon>
        <taxon>Amphisphaeriales</taxon>
        <taxon>Sporocadaceae</taxon>
        <taxon>Pestalotiopsis</taxon>
    </lineage>
</organism>
<feature type="transmembrane region" description="Helical" evidence="7">
    <location>
        <begin position="93"/>
        <end position="114"/>
    </location>
</feature>
<keyword evidence="4 7" id="KW-0472">Membrane</keyword>
<protein>
    <recommendedName>
        <fullName evidence="8">Rhodopsin domain-containing protein</fullName>
    </recommendedName>
</protein>
<accession>W3XMI5</accession>
<comment type="similarity">
    <text evidence="5">Belongs to the SAT4 family.</text>
</comment>
<evidence type="ECO:0000256" key="3">
    <source>
        <dbReference type="ARBA" id="ARBA00022989"/>
    </source>
</evidence>
<proteinExistence type="inferred from homology"/>
<gene>
    <name evidence="9" type="ORF">PFICI_01003</name>
</gene>
<keyword evidence="3 7" id="KW-1133">Transmembrane helix</keyword>
<sequence>MSNSTSAFIGQPPNTERDWYIVRGFLRGYGMYTVDPGLGYTLAAQKPYDGYTYAPRTPGIIVGLSIVIVAIVTATGTRLALRAAMSQMRFGADDWATIAAAAMGITYTACQLCMATHGGGKHIWDVTYEEYNVFYYYGVIDKFIFYVTVGLVKISLTLFIRRLADRASRHWKWFCDFFLVTLILYIAAAIFWEVFTCTPARAQWDKLFAGMIIHPATCQPSSIQGVQNLFFNITHVVQGVILLLSPMVILWKVQMDKHKKARLFGMWTVGLIAVICGLMRQLRADFSSDLMWDYTELLIWTALDVCVGIITISLPVMDAWLAGAWRGAVSKVGRSGGSSSNPKTIGTSRSSKYINNASARRSMMPGAKGYSHTDSVEDMIHTIPNQPSPTGSNDETELHAITRTDEYSVHCYSSAANDSDWDDGRPGKAYTKHSSRNFSMK</sequence>
<keyword evidence="2 7" id="KW-0812">Transmembrane</keyword>
<reference evidence="10" key="1">
    <citation type="journal article" date="2015" name="BMC Genomics">
        <title>Genomic and transcriptomic analysis of the endophytic fungus Pestalotiopsis fici reveals its lifestyle and high potential for synthesis of natural products.</title>
        <authorList>
            <person name="Wang X."/>
            <person name="Zhang X."/>
            <person name="Liu L."/>
            <person name="Xiang M."/>
            <person name="Wang W."/>
            <person name="Sun X."/>
            <person name="Che Y."/>
            <person name="Guo L."/>
            <person name="Liu G."/>
            <person name="Guo L."/>
            <person name="Wang C."/>
            <person name="Yin W.B."/>
            <person name="Stadler M."/>
            <person name="Zhang X."/>
            <person name="Liu X."/>
        </authorList>
    </citation>
    <scope>NUCLEOTIDE SEQUENCE [LARGE SCALE GENOMIC DNA]</scope>
    <source>
        <strain evidence="10">W106-1 / CGMCC3.15140</strain>
    </source>
</reference>
<dbReference type="HOGENOM" id="CLU_055467_0_0_1"/>
<dbReference type="OrthoDB" id="444631at2759"/>
<evidence type="ECO:0000256" key="5">
    <source>
        <dbReference type="ARBA" id="ARBA00038359"/>
    </source>
</evidence>
<dbReference type="Pfam" id="PF20684">
    <property type="entry name" value="Fung_rhodopsin"/>
    <property type="match status" value="1"/>
</dbReference>